<gene>
    <name evidence="1" type="ORF">Faunusvirus42_8</name>
</gene>
<reference evidence="1" key="1">
    <citation type="submission" date="2018-10" db="EMBL/GenBank/DDBJ databases">
        <title>Hidden diversity of soil giant viruses.</title>
        <authorList>
            <person name="Schulz F."/>
            <person name="Alteio L."/>
            <person name="Goudeau D."/>
            <person name="Ryan E.M."/>
            <person name="Malmstrom R.R."/>
            <person name="Blanchard J."/>
            <person name="Woyke T."/>
        </authorList>
    </citation>
    <scope>NUCLEOTIDE SEQUENCE</scope>
    <source>
        <strain evidence="1">FNV1</strain>
    </source>
</reference>
<evidence type="ECO:0000313" key="1">
    <source>
        <dbReference type="EMBL" id="AYV79723.1"/>
    </source>
</evidence>
<proteinExistence type="predicted"/>
<dbReference type="EMBL" id="MK072173">
    <property type="protein sequence ID" value="AYV79723.1"/>
    <property type="molecule type" value="Genomic_DNA"/>
</dbReference>
<feature type="non-terminal residue" evidence="1">
    <location>
        <position position="1"/>
    </location>
</feature>
<sequence>NLRSTHFNNKFIIDIFNDNKSNMQWLLVHTFELTSPKLNTYKVKYNKIKLYITNIFRYILGLPKYPCDEPQCYNFAIYGTVRCLPFRCDKHKEDEHSIVVKTICRGVNGICPYDCKTGNIKYDNYCTLCFMHLYPNDPRTANIPGKSREITVINHITNNHSGQWYYDTPLWINFEGGCCTTRRRIDLRQMIHNTMLCIEIDENQHKYHTSHDEFMRYNEILCDFTCKYIFIRYNPDSYKKNNIKSNTPLEKRLKYLDNEVIKQIERINTDQNTDLLEIIHLFYDE</sequence>
<accession>A0A3G5A1I6</accession>
<protein>
    <submittedName>
        <fullName evidence="1">Uncharacterized protein</fullName>
    </submittedName>
</protein>
<name>A0A3G5A1I6_9VIRU</name>
<organism evidence="1">
    <name type="scientific">Faunusvirus sp</name>
    <dbReference type="NCBI Taxonomy" id="2487766"/>
    <lineage>
        <taxon>Viruses</taxon>
        <taxon>Varidnaviria</taxon>
        <taxon>Bamfordvirae</taxon>
        <taxon>Nucleocytoviricota</taxon>
        <taxon>Megaviricetes</taxon>
        <taxon>Imitervirales</taxon>
        <taxon>Mimiviridae</taxon>
    </lineage>
</organism>